<accession>B3G3W9</accession>
<reference evidence="1" key="1">
    <citation type="journal article" date="2009" name="Mol. Biol. Evol.">
        <title>Degenerate tetraploidy was established before bdelloid rotifer families diverged.</title>
        <authorList>
            <person name="Hur J.H."/>
            <person name="Van Doninck K."/>
            <person name="Mandigo M.L."/>
            <person name="Meselson M."/>
        </authorList>
    </citation>
    <scope>NUCLEOTIDE SEQUENCE</scope>
</reference>
<proteinExistence type="predicted"/>
<protein>
    <submittedName>
        <fullName evidence="1">Uncharacterized protein</fullName>
    </submittedName>
</protein>
<name>B3G3W9_ADIVA</name>
<evidence type="ECO:0000313" key="1">
    <source>
        <dbReference type="EMBL" id="ACD88940.1"/>
    </source>
</evidence>
<organism evidence="1">
    <name type="scientific">Adineta vaga</name>
    <name type="common">Rotifer</name>
    <name type="synonym">Callidina vaga</name>
    <dbReference type="NCBI Taxonomy" id="104782"/>
    <lineage>
        <taxon>Eukaryota</taxon>
        <taxon>Metazoa</taxon>
        <taxon>Spiralia</taxon>
        <taxon>Gnathifera</taxon>
        <taxon>Rotifera</taxon>
        <taxon>Eurotatoria</taxon>
        <taxon>Bdelloidea</taxon>
        <taxon>Adinetida</taxon>
        <taxon>Adinetidae</taxon>
        <taxon>Adineta</taxon>
    </lineage>
</organism>
<dbReference type="EMBL" id="EU637017">
    <property type="protein sequence ID" value="ACD88940.1"/>
    <property type="molecule type" value="Genomic_DNA"/>
</dbReference>
<dbReference type="AlphaFoldDB" id="B3G3W9"/>
<sequence>MFHINDDDRCQHSDECTKSMFSYCSHCRRFLCFIHLKQHHDMMKHDITQMIIEADHQRVSIQQQIDNIKQQQMILNNFYEREMKHLNEMHDSLVNICENKLDNQNFHTLMHDYEKNTKQLARIKKEDEEKNSLPIQIDQILKQQNEMKQSKEKQNTKLIIDSHINKLPTDCQNDVDSKNLSLHSKWLINLPNHVCPLSSANAFGFSTDHHIIGMPCDSLKNCTSLTYGRCYYHLITYHRLKPSVAKIIMQTLSSYENQSIDVTTINIFSKWSSVDILSQSRSAFLGHCPLTEENVFGIQRHHNVTLCTPRAPVHVYQHLLTFHRFKHKCALRLVGALIDKKPISTEIFQSNEHIINTSIRSKHRRRFQ</sequence>